<dbReference type="SUPFAM" id="SSF48498">
    <property type="entry name" value="Tetracyclin repressor-like, C-terminal domain"/>
    <property type="match status" value="1"/>
</dbReference>
<dbReference type="PANTHER" id="PTHR30055:SF234">
    <property type="entry name" value="HTH-TYPE TRANSCRIPTIONAL REGULATOR BETI"/>
    <property type="match status" value="1"/>
</dbReference>
<dbReference type="PRINTS" id="PR00455">
    <property type="entry name" value="HTHTETR"/>
</dbReference>
<dbReference type="InterPro" id="IPR041490">
    <property type="entry name" value="KstR2_TetR_C"/>
</dbReference>
<evidence type="ECO:0000256" key="2">
    <source>
        <dbReference type="ARBA" id="ARBA00023125"/>
    </source>
</evidence>
<evidence type="ECO:0000256" key="3">
    <source>
        <dbReference type="ARBA" id="ARBA00023163"/>
    </source>
</evidence>
<dbReference type="PANTHER" id="PTHR30055">
    <property type="entry name" value="HTH-TYPE TRANSCRIPTIONAL REGULATOR RUTR"/>
    <property type="match status" value="1"/>
</dbReference>
<dbReference type="GO" id="GO:0000976">
    <property type="term" value="F:transcription cis-regulatory region binding"/>
    <property type="evidence" value="ECO:0007669"/>
    <property type="project" value="TreeGrafter"/>
</dbReference>
<evidence type="ECO:0000259" key="4">
    <source>
        <dbReference type="PROSITE" id="PS50977"/>
    </source>
</evidence>
<name>A0A3B0SWY0_9ZZZZ</name>
<dbReference type="SUPFAM" id="SSF46689">
    <property type="entry name" value="Homeodomain-like"/>
    <property type="match status" value="1"/>
</dbReference>
<protein>
    <recommendedName>
        <fullName evidence="4">HTH tetR-type domain-containing protein</fullName>
    </recommendedName>
</protein>
<sequence>MQNTTTLPTRSEATAARIIAAARKLFVASNYADVTTDMIATAAEVTKGGLYHHFPSKEQLYITMMLDDLERKRLLFAAAVASEGTCRDRLERLTRDFLELSYEERELTRLVRRDINVFGGEERDHLVRAYQRALPERVEEIIECGIRDGELAPGDARILSWSFVALVEVVIGDYADHVYGTTEARLGHVVDLFFDGAATRPTGGTK</sequence>
<feature type="domain" description="HTH tetR-type" evidence="4">
    <location>
        <begin position="12"/>
        <end position="72"/>
    </location>
</feature>
<dbReference type="InterPro" id="IPR036271">
    <property type="entry name" value="Tet_transcr_reg_TetR-rel_C_sf"/>
</dbReference>
<accession>A0A3B0SWY0</accession>
<evidence type="ECO:0000313" key="5">
    <source>
        <dbReference type="EMBL" id="VAW06812.1"/>
    </source>
</evidence>
<keyword evidence="1" id="KW-0805">Transcription regulation</keyword>
<dbReference type="InterPro" id="IPR050109">
    <property type="entry name" value="HTH-type_TetR-like_transc_reg"/>
</dbReference>
<dbReference type="Gene3D" id="1.10.10.60">
    <property type="entry name" value="Homeodomain-like"/>
    <property type="match status" value="1"/>
</dbReference>
<keyword evidence="3" id="KW-0804">Transcription</keyword>
<dbReference type="InterPro" id="IPR009057">
    <property type="entry name" value="Homeodomain-like_sf"/>
</dbReference>
<keyword evidence="2" id="KW-0238">DNA-binding</keyword>
<dbReference type="EMBL" id="UOEI01000489">
    <property type="protein sequence ID" value="VAW06812.1"/>
    <property type="molecule type" value="Genomic_DNA"/>
</dbReference>
<dbReference type="Gene3D" id="1.10.357.10">
    <property type="entry name" value="Tetracycline Repressor, domain 2"/>
    <property type="match status" value="1"/>
</dbReference>
<gene>
    <name evidence="5" type="ORF">MNBD_ACTINO01-2446</name>
</gene>
<dbReference type="Pfam" id="PF00440">
    <property type="entry name" value="TetR_N"/>
    <property type="match status" value="1"/>
</dbReference>
<dbReference type="AlphaFoldDB" id="A0A3B0SWY0"/>
<proteinExistence type="predicted"/>
<reference evidence="5" key="1">
    <citation type="submission" date="2018-06" db="EMBL/GenBank/DDBJ databases">
        <authorList>
            <person name="Zhirakovskaya E."/>
        </authorList>
    </citation>
    <scope>NUCLEOTIDE SEQUENCE</scope>
</reference>
<dbReference type="InterPro" id="IPR001647">
    <property type="entry name" value="HTH_TetR"/>
</dbReference>
<evidence type="ECO:0000256" key="1">
    <source>
        <dbReference type="ARBA" id="ARBA00023015"/>
    </source>
</evidence>
<dbReference type="PROSITE" id="PS50977">
    <property type="entry name" value="HTH_TETR_2"/>
    <property type="match status" value="1"/>
</dbReference>
<organism evidence="5">
    <name type="scientific">hydrothermal vent metagenome</name>
    <dbReference type="NCBI Taxonomy" id="652676"/>
    <lineage>
        <taxon>unclassified sequences</taxon>
        <taxon>metagenomes</taxon>
        <taxon>ecological metagenomes</taxon>
    </lineage>
</organism>
<dbReference type="GO" id="GO:0003700">
    <property type="term" value="F:DNA-binding transcription factor activity"/>
    <property type="evidence" value="ECO:0007669"/>
    <property type="project" value="TreeGrafter"/>
</dbReference>
<dbReference type="Pfam" id="PF17932">
    <property type="entry name" value="TetR_C_24"/>
    <property type="match status" value="1"/>
</dbReference>